<protein>
    <submittedName>
        <fullName evidence="1">Uncharacterized protein</fullName>
    </submittedName>
</protein>
<evidence type="ECO:0000313" key="1">
    <source>
        <dbReference type="EMBL" id="ACU20914.1"/>
    </source>
</evidence>
<proteinExistence type="evidence at transcript level"/>
<dbReference type="EMBL" id="BT096712">
    <property type="protein sequence ID" value="ACU20914.1"/>
    <property type="molecule type" value="mRNA"/>
</dbReference>
<dbReference type="AlphaFoldDB" id="C6TGG2"/>
<reference evidence="1" key="1">
    <citation type="submission" date="2009-08" db="EMBL/GenBank/DDBJ databases">
        <authorList>
            <person name="Cheung F."/>
            <person name="Xiao Y."/>
            <person name="Chan A."/>
            <person name="Moskal W."/>
            <person name="Town C.D."/>
        </authorList>
    </citation>
    <scope>NUCLEOTIDE SEQUENCE</scope>
</reference>
<organism evidence="1">
    <name type="scientific">Glycine max</name>
    <name type="common">Soybean</name>
    <name type="synonym">Glycine hispida</name>
    <dbReference type="NCBI Taxonomy" id="3847"/>
    <lineage>
        <taxon>Eukaryota</taxon>
        <taxon>Viridiplantae</taxon>
        <taxon>Streptophyta</taxon>
        <taxon>Embryophyta</taxon>
        <taxon>Tracheophyta</taxon>
        <taxon>Spermatophyta</taxon>
        <taxon>Magnoliopsida</taxon>
        <taxon>eudicotyledons</taxon>
        <taxon>Gunneridae</taxon>
        <taxon>Pentapetalae</taxon>
        <taxon>rosids</taxon>
        <taxon>fabids</taxon>
        <taxon>Fabales</taxon>
        <taxon>Fabaceae</taxon>
        <taxon>Papilionoideae</taxon>
        <taxon>50 kb inversion clade</taxon>
        <taxon>NPAAA clade</taxon>
        <taxon>indigoferoid/millettioid clade</taxon>
        <taxon>Phaseoleae</taxon>
        <taxon>Glycine</taxon>
        <taxon>Glycine subgen. Soja</taxon>
    </lineage>
</organism>
<sequence>MKDFGSLRITQSRFWFVKVFSFSLLENEFTFHGSKLTFCLVEINKKVLCDRIWTFCIFSIGIAESLWNSAWRFCWVLG</sequence>
<accession>C6TGG2</accession>
<name>C6TGG2_SOYBN</name>